<comment type="similarity">
    <text evidence="1">Belongs to the free Met sulfoxide reductase family.</text>
</comment>
<dbReference type="Proteomes" id="UP000473885">
    <property type="component" value="Unassembled WGS sequence"/>
</dbReference>
<comment type="caution">
    <text evidence="3">The sequence shown here is derived from an EMBL/GenBank/DDBJ whole genome shotgun (WGS) entry which is preliminary data.</text>
</comment>
<dbReference type="GO" id="GO:0005829">
    <property type="term" value="C:cytosol"/>
    <property type="evidence" value="ECO:0007669"/>
    <property type="project" value="TreeGrafter"/>
</dbReference>
<dbReference type="InterPro" id="IPR003018">
    <property type="entry name" value="GAF"/>
</dbReference>
<gene>
    <name evidence="3" type="ORF">FDF74_00805</name>
</gene>
<evidence type="ECO:0000259" key="2">
    <source>
        <dbReference type="Pfam" id="PF13185"/>
    </source>
</evidence>
<dbReference type="PANTHER" id="PTHR21021:SF15">
    <property type="entry name" value="FREE METHIONINE-R-SULFOXIDE REDUCTASE"/>
    <property type="match status" value="1"/>
</dbReference>
<dbReference type="SUPFAM" id="SSF55781">
    <property type="entry name" value="GAF domain-like"/>
    <property type="match status" value="1"/>
</dbReference>
<dbReference type="Gene3D" id="3.30.450.40">
    <property type="match status" value="1"/>
</dbReference>
<protein>
    <submittedName>
        <fullName evidence="3">GAF domain-containing protein</fullName>
    </submittedName>
</protein>
<evidence type="ECO:0000256" key="1">
    <source>
        <dbReference type="ARBA" id="ARBA00038454"/>
    </source>
</evidence>
<dbReference type="GO" id="GO:0033745">
    <property type="term" value="F:L-methionine-(R)-S-oxide reductase activity"/>
    <property type="evidence" value="ECO:0007669"/>
    <property type="project" value="TreeGrafter"/>
</dbReference>
<name>A0A6M0R6F3_9CLOT</name>
<dbReference type="InterPro" id="IPR000614">
    <property type="entry name" value="FRMsr_CS"/>
</dbReference>
<proteinExistence type="inferred from homology"/>
<dbReference type="EMBL" id="SXDP01000001">
    <property type="protein sequence ID" value="NEZ45745.1"/>
    <property type="molecule type" value="Genomic_DNA"/>
</dbReference>
<sequence>MFNIEDFKNLTQEQKYKNMLLFLKGQLQGEEDIIANLSNASAIVMAMTEEINWAGFYLLKDEELILGPFQGMPACNRIKVGLGVCGVAVKDKRIQRVEDVHKFEGHIACDALTKSELVLPIIKEGRVLGVLDLDSTKINRFTAVDEKYFKEFVDILVNNINF</sequence>
<dbReference type="AlphaFoldDB" id="A0A6M0R6F3"/>
<dbReference type="RefSeq" id="WP_163248153.1">
    <property type="nucleotide sequence ID" value="NZ_SXDP01000001.1"/>
</dbReference>
<dbReference type="Pfam" id="PF13185">
    <property type="entry name" value="GAF_2"/>
    <property type="match status" value="1"/>
</dbReference>
<dbReference type="InterPro" id="IPR029016">
    <property type="entry name" value="GAF-like_dom_sf"/>
</dbReference>
<dbReference type="InterPro" id="IPR051330">
    <property type="entry name" value="Phosphatase_reg/MetRdx"/>
</dbReference>
<evidence type="ECO:0000313" key="3">
    <source>
        <dbReference type="EMBL" id="NEZ45745.1"/>
    </source>
</evidence>
<dbReference type="PROSITE" id="PS01320">
    <property type="entry name" value="UPF0067"/>
    <property type="match status" value="1"/>
</dbReference>
<organism evidence="3 4">
    <name type="scientific">Clostridium niameyense</name>
    <dbReference type="NCBI Taxonomy" id="1622073"/>
    <lineage>
        <taxon>Bacteria</taxon>
        <taxon>Bacillati</taxon>
        <taxon>Bacillota</taxon>
        <taxon>Clostridia</taxon>
        <taxon>Eubacteriales</taxon>
        <taxon>Clostridiaceae</taxon>
        <taxon>Clostridium</taxon>
    </lineage>
</organism>
<accession>A0A6M0R6F3</accession>
<evidence type="ECO:0000313" key="4">
    <source>
        <dbReference type="Proteomes" id="UP000473885"/>
    </source>
</evidence>
<feature type="domain" description="GAF" evidence="2">
    <location>
        <begin position="47"/>
        <end position="156"/>
    </location>
</feature>
<keyword evidence="4" id="KW-1185">Reference proteome</keyword>
<dbReference type="FunFam" id="3.30.450.40:FF:000008">
    <property type="entry name" value="GAF domain-containing proteins"/>
    <property type="match status" value="1"/>
</dbReference>
<reference evidence="3 4" key="1">
    <citation type="submission" date="2019-04" db="EMBL/GenBank/DDBJ databases">
        <title>Genome sequencing of Clostridium botulinum Groups I-IV and Clostridium butyricum.</title>
        <authorList>
            <person name="Brunt J."/>
            <person name="Van Vliet A.H.M."/>
            <person name="Stringer S.C."/>
            <person name="Carter A.T."/>
            <person name="Peck M.W."/>
        </authorList>
    </citation>
    <scope>NUCLEOTIDE SEQUENCE [LARGE SCALE GENOMIC DNA]</scope>
    <source>
        <strain evidence="3 4">IFR 18/094</strain>
    </source>
</reference>
<dbReference type="PANTHER" id="PTHR21021">
    <property type="entry name" value="GAF/PUTATIVE CYTOSKELETAL PROTEIN"/>
    <property type="match status" value="1"/>
</dbReference>